<dbReference type="AlphaFoldDB" id="A0AAD8NFT1"/>
<feature type="chain" id="PRO_5042100563" description="Reverse transcriptase zinc-binding domain-containing protein" evidence="1">
    <location>
        <begin position="27"/>
        <end position="163"/>
    </location>
</feature>
<organism evidence="2 3">
    <name type="scientific">Tagetes erecta</name>
    <name type="common">African marigold</name>
    <dbReference type="NCBI Taxonomy" id="13708"/>
    <lineage>
        <taxon>Eukaryota</taxon>
        <taxon>Viridiplantae</taxon>
        <taxon>Streptophyta</taxon>
        <taxon>Embryophyta</taxon>
        <taxon>Tracheophyta</taxon>
        <taxon>Spermatophyta</taxon>
        <taxon>Magnoliopsida</taxon>
        <taxon>eudicotyledons</taxon>
        <taxon>Gunneridae</taxon>
        <taxon>Pentapetalae</taxon>
        <taxon>asterids</taxon>
        <taxon>campanulids</taxon>
        <taxon>Asterales</taxon>
        <taxon>Asteraceae</taxon>
        <taxon>Asteroideae</taxon>
        <taxon>Heliantheae alliance</taxon>
        <taxon>Tageteae</taxon>
        <taxon>Tagetes</taxon>
    </lineage>
</organism>
<name>A0AAD8NFT1_TARER</name>
<evidence type="ECO:0008006" key="4">
    <source>
        <dbReference type="Google" id="ProtNLM"/>
    </source>
</evidence>
<accession>A0AAD8NFT1</accession>
<protein>
    <recommendedName>
        <fullName evidence="4">Reverse transcriptase zinc-binding domain-containing protein</fullName>
    </recommendedName>
</protein>
<keyword evidence="1" id="KW-0732">Signal</keyword>
<gene>
    <name evidence="2" type="ORF">QVD17_41647</name>
</gene>
<proteinExistence type="predicted"/>
<keyword evidence="3" id="KW-1185">Reference proteome</keyword>
<evidence type="ECO:0000313" key="3">
    <source>
        <dbReference type="Proteomes" id="UP001229421"/>
    </source>
</evidence>
<reference evidence="2" key="1">
    <citation type="journal article" date="2023" name="bioRxiv">
        <title>Improved chromosome-level genome assembly for marigold (Tagetes erecta).</title>
        <authorList>
            <person name="Jiang F."/>
            <person name="Yuan L."/>
            <person name="Wang S."/>
            <person name="Wang H."/>
            <person name="Xu D."/>
            <person name="Wang A."/>
            <person name="Fan W."/>
        </authorList>
    </citation>
    <scope>NUCLEOTIDE SEQUENCE</scope>
    <source>
        <strain evidence="2">WSJ</strain>
        <tissue evidence="2">Leaf</tissue>
    </source>
</reference>
<comment type="caution">
    <text evidence="2">The sequence shown here is derived from an EMBL/GenBank/DDBJ whole genome shotgun (WGS) entry which is preliminary data.</text>
</comment>
<sequence>MSCGWRKLLQLRVDILLFIWRRIGNGESIHFWSDTWCDYSPLRQHITPREIYRAGSFIDMDQIGGKWEDIIRWVTPRIRVNSARSIIERLVISALAYYIWQERNARIFKNELRSPKQLSEVVLSMVRMRIFSIQFKDTRSISWLMERWKIEKIWMRNGAAVQV</sequence>
<evidence type="ECO:0000256" key="1">
    <source>
        <dbReference type="SAM" id="SignalP"/>
    </source>
</evidence>
<dbReference type="Proteomes" id="UP001229421">
    <property type="component" value="Unassembled WGS sequence"/>
</dbReference>
<dbReference type="EMBL" id="JAUHHV010000012">
    <property type="protein sequence ID" value="KAK1406353.1"/>
    <property type="molecule type" value="Genomic_DNA"/>
</dbReference>
<feature type="signal peptide" evidence="1">
    <location>
        <begin position="1"/>
        <end position="26"/>
    </location>
</feature>
<evidence type="ECO:0000313" key="2">
    <source>
        <dbReference type="EMBL" id="KAK1406353.1"/>
    </source>
</evidence>